<dbReference type="HOGENOM" id="CLU_2313829_0_0_2"/>
<evidence type="ECO:0000313" key="2">
    <source>
        <dbReference type="EMBL" id="AKB79096.1"/>
    </source>
</evidence>
<organism evidence="2 3">
    <name type="scientific">Methanosarcina horonobensis HB-1 = JCM 15518</name>
    <dbReference type="NCBI Taxonomy" id="1434110"/>
    <lineage>
        <taxon>Archaea</taxon>
        <taxon>Methanobacteriati</taxon>
        <taxon>Methanobacteriota</taxon>
        <taxon>Stenosarchaea group</taxon>
        <taxon>Methanomicrobia</taxon>
        <taxon>Methanosarcinales</taxon>
        <taxon>Methanosarcinaceae</taxon>
        <taxon>Methanosarcina</taxon>
    </lineage>
</organism>
<reference evidence="2 3" key="1">
    <citation type="submission" date="2014-07" db="EMBL/GenBank/DDBJ databases">
        <title>Methanogenic archaea and the global carbon cycle.</title>
        <authorList>
            <person name="Henriksen J.R."/>
            <person name="Luke J."/>
            <person name="Reinhart S."/>
            <person name="Benedict M.N."/>
            <person name="Youngblut N.D."/>
            <person name="Metcalf M.E."/>
            <person name="Whitaker R.J."/>
            <person name="Metcalf W.W."/>
        </authorList>
    </citation>
    <scope>NUCLEOTIDE SEQUENCE [LARGE SCALE GENOMIC DNA]</scope>
    <source>
        <strain evidence="2 3">HB-1</strain>
    </source>
</reference>
<name>A0A0E3SDY2_9EURY</name>
<evidence type="ECO:0000256" key="1">
    <source>
        <dbReference type="SAM" id="Phobius"/>
    </source>
</evidence>
<keyword evidence="1" id="KW-0812">Transmembrane</keyword>
<dbReference type="RefSeq" id="WP_162197641.1">
    <property type="nucleotide sequence ID" value="NZ_CP009516.1"/>
</dbReference>
<proteinExistence type="predicted"/>
<dbReference type="STRING" id="1434110.MSHOH_2613"/>
<accession>A0A0E3SDY2</accession>
<sequence length="98" mass="10151">MISKFKEKFSRKNIKSVALKSATAISGGMAVLSANASAAINTTAITEAISAVTGILPAMGDMVSAAIGPMMTIGICMFCLRFFDDILGAISTGLRFGR</sequence>
<keyword evidence="1" id="KW-1133">Transmembrane helix</keyword>
<dbReference type="KEGG" id="mhor:MSHOH_2613"/>
<keyword evidence="3" id="KW-1185">Reference proteome</keyword>
<dbReference type="AlphaFoldDB" id="A0A0E3SDY2"/>
<dbReference type="PATRIC" id="fig|1434110.4.peg.3363"/>
<dbReference type="OrthoDB" id="379956at2157"/>
<feature type="transmembrane region" description="Helical" evidence="1">
    <location>
        <begin position="62"/>
        <end position="83"/>
    </location>
</feature>
<evidence type="ECO:0000313" key="3">
    <source>
        <dbReference type="Proteomes" id="UP000033101"/>
    </source>
</evidence>
<gene>
    <name evidence="2" type="ORF">MSHOH_2613</name>
</gene>
<dbReference type="EMBL" id="CP009516">
    <property type="protein sequence ID" value="AKB79096.1"/>
    <property type="molecule type" value="Genomic_DNA"/>
</dbReference>
<dbReference type="Proteomes" id="UP000033101">
    <property type="component" value="Chromosome"/>
</dbReference>
<keyword evidence="1" id="KW-0472">Membrane</keyword>
<dbReference type="GeneID" id="43474762"/>
<protein>
    <submittedName>
        <fullName evidence="2">Uncharacterized protein</fullName>
    </submittedName>
</protein>